<evidence type="ECO:0000259" key="5">
    <source>
        <dbReference type="Pfam" id="PF13946"/>
    </source>
</evidence>
<evidence type="ECO:0008006" key="8">
    <source>
        <dbReference type="Google" id="ProtNLM"/>
    </source>
</evidence>
<feature type="domain" description="Resuscitation-promoting factor core lysozyme-like" evidence="4">
    <location>
        <begin position="56"/>
        <end position="126"/>
    </location>
</feature>
<dbReference type="CDD" id="cd13925">
    <property type="entry name" value="RPF"/>
    <property type="match status" value="1"/>
</dbReference>
<evidence type="ECO:0000259" key="4">
    <source>
        <dbReference type="Pfam" id="PF06737"/>
    </source>
</evidence>
<keyword evidence="7" id="KW-1185">Reference proteome</keyword>
<sequence length="359" mass="37912">MSAHSAVNTTVSRRDEQAAQRGRRRRARLVGSAVATAVGLGLLVGPTVGTASADPTAEDWAKIRQCESGGNYQINTGNGYYGAYQFDLGTWRSVGGSGYPNEASPATQDALALRLWRSRGWSPWACASMVSLSDGTAPPIATAPAPAPKPKPRFPQLSHRAAAGYVNHLFSSVLRRTGSPAGAWIAALEAGTAPRSKVAAAIATSSERRERMVRNTYAGCVSRTPSGAELASRTRALAKGTVQALWESVCGTSESLHRSGGLAAWVNRVSVVLIGRTGTLAERRHWIGTAQHYGLRAVVGNIVKSAEWRNAQLDAVYRAMLGRTADANARKVLAASMAHRGLFGAVTFVAGSGEFARKS</sequence>
<comment type="caution">
    <text evidence="6">The sequence shown here is derived from an EMBL/GenBank/DDBJ whole genome shotgun (WGS) entry which is preliminary data.</text>
</comment>
<dbReference type="GO" id="GO:0016787">
    <property type="term" value="F:hydrolase activity"/>
    <property type="evidence" value="ECO:0007669"/>
    <property type="project" value="UniProtKB-KW"/>
</dbReference>
<dbReference type="Proteomes" id="UP000655208">
    <property type="component" value="Unassembled WGS sequence"/>
</dbReference>
<name>A0A917W9Z2_9ACTN</name>
<dbReference type="InterPro" id="IPR025282">
    <property type="entry name" value="DUF4214"/>
</dbReference>
<gene>
    <name evidence="6" type="ORF">GCM10011594_03450</name>
</gene>
<dbReference type="Pfam" id="PF06737">
    <property type="entry name" value="Transglycosylas"/>
    <property type="match status" value="1"/>
</dbReference>
<feature type="domain" description="DUF4214" evidence="5">
    <location>
        <begin position="163"/>
        <end position="210"/>
    </location>
</feature>
<evidence type="ECO:0000256" key="3">
    <source>
        <dbReference type="SAM" id="MobiDB-lite"/>
    </source>
</evidence>
<accession>A0A917W9Z2</accession>
<comment type="similarity">
    <text evidence="1">Belongs to the transglycosylase family. Rpf subfamily.</text>
</comment>
<dbReference type="AlphaFoldDB" id="A0A917W9Z2"/>
<dbReference type="Pfam" id="PF13946">
    <property type="entry name" value="DUF4214"/>
    <property type="match status" value="1"/>
</dbReference>
<feature type="compositionally biased region" description="Polar residues" evidence="3">
    <location>
        <begin position="1"/>
        <end position="11"/>
    </location>
</feature>
<dbReference type="SUPFAM" id="SSF53955">
    <property type="entry name" value="Lysozyme-like"/>
    <property type="match status" value="1"/>
</dbReference>
<evidence type="ECO:0000313" key="7">
    <source>
        <dbReference type="Proteomes" id="UP000655208"/>
    </source>
</evidence>
<keyword evidence="2" id="KW-0378">Hydrolase</keyword>
<dbReference type="EMBL" id="BMNA01000001">
    <property type="protein sequence ID" value="GGL87161.1"/>
    <property type="molecule type" value="Genomic_DNA"/>
</dbReference>
<dbReference type="InterPro" id="IPR023346">
    <property type="entry name" value="Lysozyme-like_dom_sf"/>
</dbReference>
<evidence type="ECO:0000313" key="6">
    <source>
        <dbReference type="EMBL" id="GGL87161.1"/>
    </source>
</evidence>
<dbReference type="InterPro" id="IPR010618">
    <property type="entry name" value="RPF"/>
</dbReference>
<evidence type="ECO:0000256" key="1">
    <source>
        <dbReference type="ARBA" id="ARBA00010830"/>
    </source>
</evidence>
<dbReference type="Gene3D" id="1.10.530.10">
    <property type="match status" value="1"/>
</dbReference>
<reference evidence="6" key="2">
    <citation type="submission" date="2020-09" db="EMBL/GenBank/DDBJ databases">
        <authorList>
            <person name="Sun Q."/>
            <person name="Zhou Y."/>
        </authorList>
    </citation>
    <scope>NUCLEOTIDE SEQUENCE</scope>
    <source>
        <strain evidence="6">CGMCC 4.7308</strain>
    </source>
</reference>
<feature type="region of interest" description="Disordered" evidence="3">
    <location>
        <begin position="1"/>
        <end position="24"/>
    </location>
</feature>
<protein>
    <recommendedName>
        <fullName evidence="8">Transglycosylase</fullName>
    </recommendedName>
</protein>
<evidence type="ECO:0000256" key="2">
    <source>
        <dbReference type="ARBA" id="ARBA00022801"/>
    </source>
</evidence>
<proteinExistence type="inferred from homology"/>
<dbReference type="RefSeq" id="WP_188939756.1">
    <property type="nucleotide sequence ID" value="NZ_BMNA01000001.1"/>
</dbReference>
<organism evidence="6 7">
    <name type="scientific">Nakamurella endophytica</name>
    <dbReference type="NCBI Taxonomy" id="1748367"/>
    <lineage>
        <taxon>Bacteria</taxon>
        <taxon>Bacillati</taxon>
        <taxon>Actinomycetota</taxon>
        <taxon>Actinomycetes</taxon>
        <taxon>Nakamurellales</taxon>
        <taxon>Nakamurellaceae</taxon>
        <taxon>Nakamurella</taxon>
    </lineage>
</organism>
<reference evidence="6" key="1">
    <citation type="journal article" date="2014" name="Int. J. Syst. Evol. Microbiol.">
        <title>Complete genome sequence of Corynebacterium casei LMG S-19264T (=DSM 44701T), isolated from a smear-ripened cheese.</title>
        <authorList>
            <consortium name="US DOE Joint Genome Institute (JGI-PGF)"/>
            <person name="Walter F."/>
            <person name="Albersmeier A."/>
            <person name="Kalinowski J."/>
            <person name="Ruckert C."/>
        </authorList>
    </citation>
    <scope>NUCLEOTIDE SEQUENCE</scope>
    <source>
        <strain evidence="6">CGMCC 4.7308</strain>
    </source>
</reference>